<gene>
    <name evidence="10" type="ORF">ACFO4O_17980</name>
</gene>
<evidence type="ECO:0000256" key="5">
    <source>
        <dbReference type="ARBA" id="ARBA00022573"/>
    </source>
</evidence>
<protein>
    <submittedName>
        <fullName evidence="10">Cobalamin biosynthesis protein</fullName>
    </submittedName>
</protein>
<keyword evidence="7 9" id="KW-1133">Transmembrane helix</keyword>
<keyword evidence="6 9" id="KW-0812">Transmembrane</keyword>
<evidence type="ECO:0000256" key="7">
    <source>
        <dbReference type="ARBA" id="ARBA00022989"/>
    </source>
</evidence>
<organism evidence="10 11">
    <name type="scientific">Glaciecola siphonariae</name>
    <dbReference type="NCBI Taxonomy" id="521012"/>
    <lineage>
        <taxon>Bacteria</taxon>
        <taxon>Pseudomonadati</taxon>
        <taxon>Pseudomonadota</taxon>
        <taxon>Gammaproteobacteria</taxon>
        <taxon>Alteromonadales</taxon>
        <taxon>Alteromonadaceae</taxon>
        <taxon>Glaciecola</taxon>
    </lineage>
</organism>
<dbReference type="RefSeq" id="WP_382411074.1">
    <property type="nucleotide sequence ID" value="NZ_JBHSGU010000029.1"/>
</dbReference>
<comment type="caution">
    <text evidence="10">The sequence shown here is derived from an EMBL/GenBank/DDBJ whole genome shotgun (WGS) entry which is preliminary data.</text>
</comment>
<evidence type="ECO:0000256" key="2">
    <source>
        <dbReference type="ARBA" id="ARBA00004953"/>
    </source>
</evidence>
<evidence type="ECO:0000256" key="6">
    <source>
        <dbReference type="ARBA" id="ARBA00022692"/>
    </source>
</evidence>
<evidence type="ECO:0000313" key="10">
    <source>
        <dbReference type="EMBL" id="MFC4702039.1"/>
    </source>
</evidence>
<dbReference type="PANTHER" id="PTHR34308:SF1">
    <property type="entry name" value="COBALAMIN BIOSYNTHESIS PROTEIN CBIB"/>
    <property type="match status" value="1"/>
</dbReference>
<accession>A0ABV9M0X5</accession>
<keyword evidence="8 9" id="KW-0472">Membrane</keyword>
<feature type="transmembrane region" description="Helical" evidence="9">
    <location>
        <begin position="6"/>
        <end position="25"/>
    </location>
</feature>
<evidence type="ECO:0000256" key="3">
    <source>
        <dbReference type="ARBA" id="ARBA00006263"/>
    </source>
</evidence>
<feature type="transmembrane region" description="Helical" evidence="9">
    <location>
        <begin position="309"/>
        <end position="329"/>
    </location>
</feature>
<evidence type="ECO:0000256" key="1">
    <source>
        <dbReference type="ARBA" id="ARBA00004651"/>
    </source>
</evidence>
<sequence>MDELIAQYLPAALSAWFVLLIAWLAEKTIPVASWVDPIGFFRFVCERMAKKVLPRSQQTQQHYISGALAVIVLIAPVLLCVFLIREFAYYPLIFDALIIYLCLQFTPYAKLTEQCHKALNADKKQLAKSLLNPSTLRQTGSLSSTGLIKATIEMFCLRIVYQQIVVMFWYLALGPIAVLFYRLCYEAHQSWNTKIDTFQAFGWFSHWVCFLFQYVPVRCFALLLHTVASLQNIGRRTATKSLPMSYPKATFWQSNGGVILGALSGAINRTTSGPVKYHSSHNGTVKIRRVKFLGRSEPLITDILLSTRLCNHTIIAFMWVLLLCCWVFSL</sequence>
<feature type="transmembrane region" description="Helical" evidence="9">
    <location>
        <begin position="203"/>
        <end position="227"/>
    </location>
</feature>
<dbReference type="PANTHER" id="PTHR34308">
    <property type="entry name" value="COBALAMIN BIOSYNTHESIS PROTEIN CBIB"/>
    <property type="match status" value="1"/>
</dbReference>
<evidence type="ECO:0000256" key="9">
    <source>
        <dbReference type="SAM" id="Phobius"/>
    </source>
</evidence>
<reference evidence="11" key="1">
    <citation type="journal article" date="2019" name="Int. J. Syst. Evol. Microbiol.">
        <title>The Global Catalogue of Microorganisms (GCM) 10K type strain sequencing project: providing services to taxonomists for standard genome sequencing and annotation.</title>
        <authorList>
            <consortium name="The Broad Institute Genomics Platform"/>
            <consortium name="The Broad Institute Genome Sequencing Center for Infectious Disease"/>
            <person name="Wu L."/>
            <person name="Ma J."/>
        </authorList>
    </citation>
    <scope>NUCLEOTIDE SEQUENCE [LARGE SCALE GENOMIC DNA]</scope>
    <source>
        <strain evidence="11">KACC 12507</strain>
    </source>
</reference>
<comment type="subcellular location">
    <subcellularLocation>
        <location evidence="1">Cell membrane</location>
        <topology evidence="1">Multi-pass membrane protein</topology>
    </subcellularLocation>
</comment>
<comment type="pathway">
    <text evidence="2">Cofactor biosynthesis; adenosylcobalamin biosynthesis.</text>
</comment>
<evidence type="ECO:0000256" key="8">
    <source>
        <dbReference type="ARBA" id="ARBA00023136"/>
    </source>
</evidence>
<dbReference type="InterPro" id="IPR004485">
    <property type="entry name" value="Cobalamin_biosynth_CobD/CbiB"/>
</dbReference>
<dbReference type="Pfam" id="PF03186">
    <property type="entry name" value="CobD_Cbib"/>
    <property type="match status" value="1"/>
</dbReference>
<proteinExistence type="inferred from homology"/>
<dbReference type="EMBL" id="JBHSGU010000029">
    <property type="protein sequence ID" value="MFC4702039.1"/>
    <property type="molecule type" value="Genomic_DNA"/>
</dbReference>
<dbReference type="Proteomes" id="UP001595897">
    <property type="component" value="Unassembled WGS sequence"/>
</dbReference>
<evidence type="ECO:0000313" key="11">
    <source>
        <dbReference type="Proteomes" id="UP001595897"/>
    </source>
</evidence>
<feature type="transmembrane region" description="Helical" evidence="9">
    <location>
        <begin position="63"/>
        <end position="84"/>
    </location>
</feature>
<evidence type="ECO:0000256" key="4">
    <source>
        <dbReference type="ARBA" id="ARBA00022475"/>
    </source>
</evidence>
<comment type="similarity">
    <text evidence="3">Belongs to the CobD/CbiB family.</text>
</comment>
<keyword evidence="4" id="KW-1003">Cell membrane</keyword>
<keyword evidence="5" id="KW-0169">Cobalamin biosynthesis</keyword>
<feature type="transmembrane region" description="Helical" evidence="9">
    <location>
        <begin position="164"/>
        <end position="183"/>
    </location>
</feature>
<keyword evidence="11" id="KW-1185">Reference proteome</keyword>
<name>A0ABV9M0X5_9ALTE</name>